<evidence type="ECO:0000256" key="2">
    <source>
        <dbReference type="ARBA" id="ARBA00022679"/>
    </source>
</evidence>
<protein>
    <submittedName>
        <fullName evidence="4">Serine acetyltransferase</fullName>
        <ecNumber evidence="4">2.3.1.30</ecNumber>
    </submittedName>
</protein>
<sequence length="225" mass="24605">MQLTYLRYDLYRYIYPTDDVSRVTMLSKIKTLLLTQGVWATTVYRIRRWAQYECGSPAVRAVMKIVGGVLQLLVELTTGITIETSADIGPGLYIGHYGNIFIGGDVTIGKLVNISQEVSVGYGGRGQNWGRPRRIGDCVYIAPGAKIVGKITIGNNVVVGANSVVSKSIPDNAVVLGVPARIINYDSSRDFIRFNREKNRPILEEADQGLPVTDQEVELRAAGGA</sequence>
<dbReference type="SUPFAM" id="SSF51161">
    <property type="entry name" value="Trimeric LpxA-like enzymes"/>
    <property type="match status" value="1"/>
</dbReference>
<dbReference type="PANTHER" id="PTHR42811">
    <property type="entry name" value="SERINE ACETYLTRANSFERASE"/>
    <property type="match status" value="1"/>
</dbReference>
<evidence type="ECO:0000313" key="4">
    <source>
        <dbReference type="EMBL" id="VFU14080.1"/>
    </source>
</evidence>
<dbReference type="InterPro" id="IPR045304">
    <property type="entry name" value="LbH_SAT"/>
</dbReference>
<evidence type="ECO:0000256" key="3">
    <source>
        <dbReference type="ARBA" id="ARBA00023315"/>
    </source>
</evidence>
<organism evidence="4">
    <name type="scientific">anaerobic digester metagenome</name>
    <dbReference type="NCBI Taxonomy" id="1263854"/>
    <lineage>
        <taxon>unclassified sequences</taxon>
        <taxon>metagenomes</taxon>
        <taxon>ecological metagenomes</taxon>
    </lineage>
</organism>
<comment type="similarity">
    <text evidence="1">Belongs to the transferase hexapeptide repeat family.</text>
</comment>
<gene>
    <name evidence="4" type="ORF">SCFA_250001</name>
</gene>
<dbReference type="Gene3D" id="2.160.10.10">
    <property type="entry name" value="Hexapeptide repeat proteins"/>
    <property type="match status" value="1"/>
</dbReference>
<dbReference type="InterPro" id="IPR001451">
    <property type="entry name" value="Hexapep"/>
</dbReference>
<dbReference type="GO" id="GO:0009001">
    <property type="term" value="F:serine O-acetyltransferase activity"/>
    <property type="evidence" value="ECO:0007669"/>
    <property type="project" value="UniProtKB-EC"/>
</dbReference>
<dbReference type="CDD" id="cd03354">
    <property type="entry name" value="LbH_SAT"/>
    <property type="match status" value="1"/>
</dbReference>
<dbReference type="EC" id="2.3.1.30" evidence="4"/>
<keyword evidence="3 4" id="KW-0012">Acyltransferase</keyword>
<reference evidence="4" key="1">
    <citation type="submission" date="2019-03" db="EMBL/GenBank/DDBJ databases">
        <authorList>
            <person name="Hao L."/>
        </authorList>
    </citation>
    <scope>NUCLEOTIDE SEQUENCE</scope>
</reference>
<evidence type="ECO:0000256" key="1">
    <source>
        <dbReference type="ARBA" id="ARBA00007274"/>
    </source>
</evidence>
<keyword evidence="2 4" id="KW-0808">Transferase</keyword>
<proteinExistence type="inferred from homology"/>
<dbReference type="EMBL" id="CAADRM010000087">
    <property type="protein sequence ID" value="VFU14080.1"/>
    <property type="molecule type" value="Genomic_DNA"/>
</dbReference>
<name>A0A485LYC0_9ZZZZ</name>
<dbReference type="InterPro" id="IPR011004">
    <property type="entry name" value="Trimer_LpxA-like_sf"/>
</dbReference>
<dbReference type="AlphaFoldDB" id="A0A485LYC0"/>
<accession>A0A485LYC0</accession>
<dbReference type="PROSITE" id="PS00101">
    <property type="entry name" value="HEXAPEP_TRANSFERASES"/>
    <property type="match status" value="1"/>
</dbReference>
<dbReference type="Pfam" id="PF00132">
    <property type="entry name" value="Hexapep"/>
    <property type="match status" value="1"/>
</dbReference>
<dbReference type="InterPro" id="IPR018357">
    <property type="entry name" value="Hexapep_transf_CS"/>
</dbReference>